<dbReference type="PATRIC" id="fig|507626.3.peg.2060"/>
<dbReference type="AlphaFoldDB" id="A0A109ULV6"/>
<organism evidence="1 2">
    <name type="scientific">Halomonas chromatireducens</name>
    <dbReference type="NCBI Taxonomy" id="507626"/>
    <lineage>
        <taxon>Bacteria</taxon>
        <taxon>Pseudomonadati</taxon>
        <taxon>Pseudomonadota</taxon>
        <taxon>Gammaproteobacteria</taxon>
        <taxon>Oceanospirillales</taxon>
        <taxon>Halomonadaceae</taxon>
        <taxon>Halomonas</taxon>
    </lineage>
</organism>
<reference evidence="1 2" key="1">
    <citation type="journal article" date="2016" name="Genome Announc.">
        <title>Draft Genome Sequence of 'Halomonas chromatireducens' Strain AGD 8-3, a Haloalkaliphilic Chromate- and Selenite-Reducing Gammaproteobacterium.</title>
        <authorList>
            <person name="Sharko F.S."/>
            <person name="Shapovalova A.A."/>
            <person name="Tsygankova S.V."/>
            <person name="Komova A.V."/>
            <person name="Boulygina E.S."/>
            <person name="Teslyuk A.B."/>
            <person name="Gotovtsev P.M."/>
            <person name="Namsaraev Z.B."/>
            <person name="Khijniak T.V."/>
            <person name="Nedoluzhko A.V."/>
            <person name="Vasilov R.G."/>
        </authorList>
    </citation>
    <scope>NUCLEOTIDE SEQUENCE [LARGE SCALE GENOMIC DNA]</scope>
    <source>
        <strain evidence="1 2">AGD 8-3</strain>
    </source>
</reference>
<protein>
    <submittedName>
        <fullName evidence="1">Uncharacterized protein</fullName>
    </submittedName>
</protein>
<evidence type="ECO:0000313" key="2">
    <source>
        <dbReference type="Proteomes" id="UP000063387"/>
    </source>
</evidence>
<reference evidence="1 2" key="2">
    <citation type="submission" date="2016-02" db="EMBL/GenBank/DDBJ databases">
        <authorList>
            <person name="Wen L."/>
            <person name="He K."/>
            <person name="Yang H."/>
        </authorList>
    </citation>
    <scope>NUCLEOTIDE SEQUENCE [LARGE SCALE GENOMIC DNA]</scope>
    <source>
        <strain evidence="1 2">AGD 8-3</strain>
    </source>
</reference>
<name>A0A109ULV6_9GAMM</name>
<sequence>MNNLTALTLLPQEQLSIAYTHETGELNRYRRLALSFLPIAPHISRLMAALGIECEERIQTLRNVARQLELEACVSLNPPRESPFLPRSPQHFFVVDDAMSRDALMATEDAAEVTCRLFAWLLETNATPELHRPLQAFVAQKNNEYRIIQELREPGRPIWTSRMPQPVKATSAIAI</sequence>
<dbReference type="KEGG" id="hco:LOKO_02067"/>
<dbReference type="RefSeq" id="WP_235588838.1">
    <property type="nucleotide sequence ID" value="NZ_CP014226.1"/>
</dbReference>
<keyword evidence="2" id="KW-1185">Reference proteome</keyword>
<dbReference type="Proteomes" id="UP000063387">
    <property type="component" value="Chromosome"/>
</dbReference>
<evidence type="ECO:0000313" key="1">
    <source>
        <dbReference type="EMBL" id="AMD01133.1"/>
    </source>
</evidence>
<accession>A0A109ULV6</accession>
<dbReference type="EMBL" id="CP014226">
    <property type="protein sequence ID" value="AMD01133.1"/>
    <property type="molecule type" value="Genomic_DNA"/>
</dbReference>
<proteinExistence type="predicted"/>
<gene>
    <name evidence="1" type="ORF">LOKO_02067</name>
</gene>